<dbReference type="GO" id="GO:0004722">
    <property type="term" value="F:protein serine/threonine phosphatase activity"/>
    <property type="evidence" value="ECO:0007669"/>
    <property type="project" value="InterPro"/>
</dbReference>
<proteinExistence type="predicted"/>
<dbReference type="AlphaFoldDB" id="A0A2I0CQJ4"/>
<dbReference type="Gene3D" id="3.60.40.10">
    <property type="entry name" value="PPM-type phosphatase domain"/>
    <property type="match status" value="1"/>
</dbReference>
<dbReference type="PROSITE" id="PS51746">
    <property type="entry name" value="PPM_2"/>
    <property type="match status" value="1"/>
</dbReference>
<evidence type="ECO:0000259" key="1">
    <source>
        <dbReference type="PROSITE" id="PS51746"/>
    </source>
</evidence>
<evidence type="ECO:0000313" key="2">
    <source>
        <dbReference type="EMBL" id="PKF71412.1"/>
    </source>
</evidence>
<dbReference type="SMART" id="SM00331">
    <property type="entry name" value="PP2C_SIG"/>
    <property type="match status" value="1"/>
</dbReference>
<sequence>MTLASPCTMAYFAALSDPGQLRPHNEDSLLCLPQQQLWAIADGMGGHQRGEVASALALQVLAERVQAGDELLQATAAAHQAICQAAEDDPASQGMGTTLVAVRLQAQRFQLVWVGDSRAYRVGPQHIEQLSHDHSWVQSMLDIGQLDAEQARQHPQRNLILQCLGQVGAELQPGWLEGQLADNEILLLCSDGLSSELEDAEILACCNTAATLEELVSQLVGAANAAGGRDNISCLVLAPALAARALPADKPGLLGQWLAAWRNL</sequence>
<dbReference type="InterPro" id="IPR001932">
    <property type="entry name" value="PPM-type_phosphatase-like_dom"/>
</dbReference>
<dbReference type="RefSeq" id="WP_101193352.1">
    <property type="nucleotide sequence ID" value="NZ_PIYS01000014.1"/>
</dbReference>
<feature type="domain" description="PPM-type phosphatase" evidence="1">
    <location>
        <begin position="11"/>
        <end position="239"/>
    </location>
</feature>
<evidence type="ECO:0000313" key="3">
    <source>
        <dbReference type="Proteomes" id="UP000242861"/>
    </source>
</evidence>
<comment type="caution">
    <text evidence="2">The sequence shown here is derived from an EMBL/GenBank/DDBJ whole genome shotgun (WGS) entry which is preliminary data.</text>
</comment>
<dbReference type="Proteomes" id="UP000242861">
    <property type="component" value="Unassembled WGS sequence"/>
</dbReference>
<protein>
    <submittedName>
        <fullName evidence="2">Phosphoprotein phosphatase</fullName>
    </submittedName>
</protein>
<dbReference type="InterPro" id="IPR015655">
    <property type="entry name" value="PP2C"/>
</dbReference>
<name>A0A2I0CQJ4_9PSED</name>
<accession>A0A2I0CQJ4</accession>
<gene>
    <name evidence="2" type="ORF">CW360_08115</name>
</gene>
<reference evidence="3" key="1">
    <citation type="submission" date="2017-12" db="EMBL/GenBank/DDBJ databases">
        <authorList>
            <person name="Yu X.-Y."/>
        </authorList>
    </citation>
    <scope>NUCLEOTIDE SEQUENCE [LARGE SCALE GENOMIC DNA]</scope>
    <source>
        <strain evidence="3">ZYSR67-Z</strain>
    </source>
</reference>
<dbReference type="SUPFAM" id="SSF81606">
    <property type="entry name" value="PP2C-like"/>
    <property type="match status" value="1"/>
</dbReference>
<dbReference type="PANTHER" id="PTHR47992">
    <property type="entry name" value="PROTEIN PHOSPHATASE"/>
    <property type="match status" value="1"/>
</dbReference>
<dbReference type="EMBL" id="PIYS01000014">
    <property type="protein sequence ID" value="PKF71412.1"/>
    <property type="molecule type" value="Genomic_DNA"/>
</dbReference>
<dbReference type="Pfam" id="PF13672">
    <property type="entry name" value="PP2C_2"/>
    <property type="match status" value="1"/>
</dbReference>
<dbReference type="SMART" id="SM00332">
    <property type="entry name" value="PP2Cc"/>
    <property type="match status" value="1"/>
</dbReference>
<dbReference type="InterPro" id="IPR036457">
    <property type="entry name" value="PPM-type-like_dom_sf"/>
</dbReference>
<organism evidence="2 3">
    <name type="scientific">Pseudomonas fluvialis</name>
    <dbReference type="NCBI Taxonomy" id="1793966"/>
    <lineage>
        <taxon>Bacteria</taxon>
        <taxon>Pseudomonadati</taxon>
        <taxon>Pseudomonadota</taxon>
        <taxon>Gammaproteobacteria</taxon>
        <taxon>Pseudomonadales</taxon>
        <taxon>Pseudomonadaceae</taxon>
        <taxon>Pseudomonas</taxon>
    </lineage>
</organism>
<dbReference type="CDD" id="cd00143">
    <property type="entry name" value="PP2Cc"/>
    <property type="match status" value="1"/>
</dbReference>